<keyword evidence="4" id="KW-1185">Reference proteome</keyword>
<keyword evidence="1" id="KW-0472">Membrane</keyword>
<sequence length="1177" mass="131186">MPYPHRDDQNKQSSLWSTLSLFFLCVAAIFVAGAYSTFQTASSGSVQLPLEVIGDKGHTVSVNVDVSDASGVDNLHLEVHNLAYHWSEWAENGTDPHVTNGGERYDQKASFRINGGPWVGMTKERITCDSPESEFGCMDGPLSNKTMRIAVDATESGSWTSGQNTIEFRFNGTEGYSSGYRILDLDVRAGTQSRLGSTTFTWDDPASWSPPYSSSSDISKGKELWHARGILVESPLDGKPITASCADCHARDGRDLKYFNFSNKSIVARSTFHGLTDKEGRQIASYIRSVDLELPSGYDVSDAGRPWNPPYQPGPGLDERPVELWAAGAGIDCVVDRDEDSAPFLFPSDGSETVLRNADHDPDRGVDCNKLADQISMTSDQSKMFAMAHTDSTMNNREVPVQVQWPDIFEWWPDVHPVDIWDVSTVENQDWYKNYLSIHDDLETSREQMIATARDNVGERRGGNTTRLDRRISKLLDRWNNWDPPVDASFSTEFEKRYSTRQFLSMKLWEIMHEHKLEGLGAEIYGPEGQPDRLAWGPEAGSLPNGIFAGGQDRVWFNNANVYDTSPHKNQRKCCGAGGGTPQYGQGAGTHRNARSRNYWGDIWYDLALTLAPGNRLATGNNPYDWNYNSMHIQSTSEYNSNQGVRYFRHYISAIQQFNRFYQPDSDIKAERKGSWPWSIHGHSLQKLEVWEVQNMLTSMNSNLRNRFTEAAIDSWIKQNNEWAVSDWRRDDKGNSRIPDQTYKPQKVNSIKWSANRADMFYSMMHLWSGRNLDGRVLDRAARWGEKMWPNGDWEQWFVEQSSSDMSLNSGWNIVSSSIAPDDASMETVFGSIVSDVVLVKNEVGETYIPDYGINTIGSWSSDEAYKVYLTKDSKLSMNGSVLDPTAPIKLEQGWNLVAYWPDGSMSAEEAFSSISSELVIVKDYAGDAYIPSENLNTLDAGSGLVRPGQGYQIYVDNATTLTYPSSKAAYAKTSSAKARRGHAVTATAIVESPSMSDGTSLLAKTAKGRIVGKGIVSDGRGIVRLWGDDPQTTPVDGATSGERLSIYVGSETGESLDVQKVEDMLSDRPISKIAFQENAVLKLVAGDQNTELLLRGIAPNPVQGSATIEFVLPKQERVSLEVYDVLGRRVATLVDELRRAGEHKVRMDASRLDSGPYFYRLRAGSTTLTKKMTVVR</sequence>
<accession>A0A2A8CW25</accession>
<proteinExistence type="predicted"/>
<evidence type="ECO:0000259" key="2">
    <source>
        <dbReference type="Pfam" id="PF18962"/>
    </source>
</evidence>
<dbReference type="EMBL" id="PDEQ01000006">
    <property type="protein sequence ID" value="PEN12811.1"/>
    <property type="molecule type" value="Genomic_DNA"/>
</dbReference>
<dbReference type="InterPro" id="IPR026444">
    <property type="entry name" value="Secre_tail"/>
</dbReference>
<keyword evidence="1" id="KW-0812">Transmembrane</keyword>
<name>A0A2A8CW25_9BACT</name>
<evidence type="ECO:0000256" key="1">
    <source>
        <dbReference type="SAM" id="Phobius"/>
    </source>
</evidence>
<dbReference type="Proteomes" id="UP000220102">
    <property type="component" value="Unassembled WGS sequence"/>
</dbReference>
<keyword evidence="1" id="KW-1133">Transmembrane helix</keyword>
<dbReference type="NCBIfam" id="TIGR04183">
    <property type="entry name" value="Por_Secre_tail"/>
    <property type="match status" value="1"/>
</dbReference>
<protein>
    <recommendedName>
        <fullName evidence="2">Secretion system C-terminal sorting domain-containing protein</fullName>
    </recommendedName>
</protein>
<feature type="domain" description="Secretion system C-terminal sorting" evidence="2">
    <location>
        <begin position="1099"/>
        <end position="1175"/>
    </location>
</feature>
<reference evidence="3 4" key="1">
    <citation type="submission" date="2017-10" db="EMBL/GenBank/DDBJ databases">
        <title>Draft genome of Longibacter Salinarum.</title>
        <authorList>
            <person name="Goh K.M."/>
            <person name="Shamsir M.S."/>
            <person name="Lim S.W."/>
        </authorList>
    </citation>
    <scope>NUCLEOTIDE SEQUENCE [LARGE SCALE GENOMIC DNA]</scope>
    <source>
        <strain evidence="3 4">KCTC 52045</strain>
    </source>
</reference>
<dbReference type="Gene3D" id="2.60.40.4070">
    <property type="match status" value="1"/>
</dbReference>
<dbReference type="AlphaFoldDB" id="A0A2A8CW25"/>
<dbReference type="Pfam" id="PF18962">
    <property type="entry name" value="Por_Secre_tail"/>
    <property type="match status" value="1"/>
</dbReference>
<evidence type="ECO:0000313" key="3">
    <source>
        <dbReference type="EMBL" id="PEN12811.1"/>
    </source>
</evidence>
<gene>
    <name evidence="3" type="ORF">CRI94_12450</name>
</gene>
<feature type="transmembrane region" description="Helical" evidence="1">
    <location>
        <begin position="21"/>
        <end position="38"/>
    </location>
</feature>
<dbReference type="RefSeq" id="WP_098076202.1">
    <property type="nucleotide sequence ID" value="NZ_PDEQ01000006.1"/>
</dbReference>
<dbReference type="OrthoDB" id="9808897at2"/>
<organism evidence="3 4">
    <name type="scientific">Longibacter salinarum</name>
    <dbReference type="NCBI Taxonomy" id="1850348"/>
    <lineage>
        <taxon>Bacteria</taxon>
        <taxon>Pseudomonadati</taxon>
        <taxon>Rhodothermota</taxon>
        <taxon>Rhodothermia</taxon>
        <taxon>Rhodothermales</taxon>
        <taxon>Salisaetaceae</taxon>
        <taxon>Longibacter</taxon>
    </lineage>
</organism>
<comment type="caution">
    <text evidence="3">The sequence shown here is derived from an EMBL/GenBank/DDBJ whole genome shotgun (WGS) entry which is preliminary data.</text>
</comment>
<evidence type="ECO:0000313" key="4">
    <source>
        <dbReference type="Proteomes" id="UP000220102"/>
    </source>
</evidence>